<keyword evidence="3" id="KW-1185">Reference proteome</keyword>
<keyword evidence="1" id="KW-0732">Signal</keyword>
<evidence type="ECO:0000256" key="1">
    <source>
        <dbReference type="SAM" id="SignalP"/>
    </source>
</evidence>
<evidence type="ECO:0008006" key="4">
    <source>
        <dbReference type="Google" id="ProtNLM"/>
    </source>
</evidence>
<feature type="chain" id="PRO_5041987958" description="DUF4468 domain-containing protein" evidence="1">
    <location>
        <begin position="20"/>
        <end position="170"/>
    </location>
</feature>
<accession>A0AAE3J2S1</accession>
<gene>
    <name evidence="2" type="ORF">OH136_14590</name>
</gene>
<organism evidence="2 3">
    <name type="scientific">Halocynthiibacter halioticoli</name>
    <dbReference type="NCBI Taxonomy" id="2986804"/>
    <lineage>
        <taxon>Bacteria</taxon>
        <taxon>Pseudomonadati</taxon>
        <taxon>Pseudomonadota</taxon>
        <taxon>Alphaproteobacteria</taxon>
        <taxon>Rhodobacterales</taxon>
        <taxon>Paracoccaceae</taxon>
        <taxon>Halocynthiibacter</taxon>
    </lineage>
</organism>
<sequence>MQKLILFLMAYLCAQSVVAFESQSKNGLIEAIESTFSNTAEASIIRSQLRECELEIINAYPRNCSMHDKSSQQSSKIAKTVWTIDLSTVERVRISPVHGDMHVGFWPSKKNFLSAVMGLPVRVRQSKTMYHCDGDAFKQDVHISAGVVVSKKTEPKLAQLLSEYIKSYCK</sequence>
<dbReference type="RefSeq" id="WP_263954736.1">
    <property type="nucleotide sequence ID" value="NZ_JAOYFC010000004.1"/>
</dbReference>
<dbReference type="Proteomes" id="UP001208041">
    <property type="component" value="Unassembled WGS sequence"/>
</dbReference>
<dbReference type="AlphaFoldDB" id="A0AAE3J2S1"/>
<name>A0AAE3J2S1_9RHOB</name>
<comment type="caution">
    <text evidence="2">The sequence shown here is derived from an EMBL/GenBank/DDBJ whole genome shotgun (WGS) entry which is preliminary data.</text>
</comment>
<reference evidence="2" key="1">
    <citation type="submission" date="2022-10" db="EMBL/GenBank/DDBJ databases">
        <authorList>
            <person name="Yue Y."/>
        </authorList>
    </citation>
    <scope>NUCLEOTIDE SEQUENCE</scope>
    <source>
        <strain evidence="2">Z654</strain>
    </source>
</reference>
<evidence type="ECO:0000313" key="2">
    <source>
        <dbReference type="EMBL" id="MCV6825786.1"/>
    </source>
</evidence>
<protein>
    <recommendedName>
        <fullName evidence="4">DUF4468 domain-containing protein</fullName>
    </recommendedName>
</protein>
<evidence type="ECO:0000313" key="3">
    <source>
        <dbReference type="Proteomes" id="UP001208041"/>
    </source>
</evidence>
<feature type="signal peptide" evidence="1">
    <location>
        <begin position="1"/>
        <end position="19"/>
    </location>
</feature>
<proteinExistence type="predicted"/>
<dbReference type="EMBL" id="JAOYFC010000004">
    <property type="protein sequence ID" value="MCV6825786.1"/>
    <property type="molecule type" value="Genomic_DNA"/>
</dbReference>